<evidence type="ECO:0000313" key="2">
    <source>
        <dbReference type="EMBL" id="MEE6716878.1"/>
    </source>
</evidence>
<dbReference type="RefSeq" id="WP_331244392.1">
    <property type="nucleotide sequence ID" value="NZ_JAQSGJ010000053.1"/>
</dbReference>
<keyword evidence="1" id="KW-1133">Transmembrane helix</keyword>
<proteinExistence type="predicted"/>
<feature type="transmembrane region" description="Helical" evidence="1">
    <location>
        <begin position="88"/>
        <end position="108"/>
    </location>
</feature>
<name>A0ABU7T2N8_9LACO</name>
<organism evidence="2 3">
    <name type="scientific">Schleiferilactobacillus harbinensis</name>
    <dbReference type="NCBI Taxonomy" id="304207"/>
    <lineage>
        <taxon>Bacteria</taxon>
        <taxon>Bacillati</taxon>
        <taxon>Bacillota</taxon>
        <taxon>Bacilli</taxon>
        <taxon>Lactobacillales</taxon>
        <taxon>Lactobacillaceae</taxon>
        <taxon>Schleiferilactobacillus</taxon>
    </lineage>
</organism>
<keyword evidence="3" id="KW-1185">Reference proteome</keyword>
<sequence length="168" mass="18787">MHQDNFVAYEYLNQTVSAAMQNTYVDGYANFGWQLQERKAGTRGVALVFKRDRTIAHKAELNRLQKTFDQQMARVTRLERTKRTGAQVVGLSVGIIGAAFMAGSVFAWEAALVVLSIILAVPGFLAWGTAYLAFRWWQGHQAQKVDPLIDDQYDAIAETSKAAFALLR</sequence>
<gene>
    <name evidence="2" type="ORF">PS435_13555</name>
</gene>
<feature type="transmembrane region" description="Helical" evidence="1">
    <location>
        <begin position="114"/>
        <end position="134"/>
    </location>
</feature>
<accession>A0ABU7T2N8</accession>
<evidence type="ECO:0000256" key="1">
    <source>
        <dbReference type="SAM" id="Phobius"/>
    </source>
</evidence>
<evidence type="ECO:0008006" key="4">
    <source>
        <dbReference type="Google" id="ProtNLM"/>
    </source>
</evidence>
<evidence type="ECO:0000313" key="3">
    <source>
        <dbReference type="Proteomes" id="UP001330016"/>
    </source>
</evidence>
<reference evidence="2 3" key="1">
    <citation type="submission" date="2023-02" db="EMBL/GenBank/DDBJ databases">
        <title>The predominant lactic acid bacteria and yeasts involved in the spontaneous fermentation of millet during the production of the traditional porridge Hausa koko in Ghana.</title>
        <authorList>
            <person name="Atter A."/>
            <person name="Diaz M."/>
        </authorList>
    </citation>
    <scope>NUCLEOTIDE SEQUENCE [LARGE SCALE GENOMIC DNA]</scope>
    <source>
        <strain evidence="2 3">FI11640</strain>
    </source>
</reference>
<comment type="caution">
    <text evidence="2">The sequence shown here is derived from an EMBL/GenBank/DDBJ whole genome shotgun (WGS) entry which is preliminary data.</text>
</comment>
<dbReference type="EMBL" id="JAQSGK010000053">
    <property type="protein sequence ID" value="MEE6716878.1"/>
    <property type="molecule type" value="Genomic_DNA"/>
</dbReference>
<keyword evidence="1" id="KW-0472">Membrane</keyword>
<keyword evidence="1" id="KW-0812">Transmembrane</keyword>
<protein>
    <recommendedName>
        <fullName evidence="4">DUF2207 domain-containing protein</fullName>
    </recommendedName>
</protein>
<dbReference type="Proteomes" id="UP001330016">
    <property type="component" value="Unassembled WGS sequence"/>
</dbReference>